<sequence length="108" mass="12465">MAWMVVKRPARRVYPPYHPFRLLNRWWLINIRRSGGRPHSEGSPMRAALECERTISSGKGASESGGWSQDAHEACPVKRHPSHIALLPYYHISFDRFGLRQYSGRFCA</sequence>
<dbReference type="KEGG" id="fvr:FVEG_17447"/>
<organism evidence="1 2">
    <name type="scientific">Gibberella moniliformis (strain M3125 / FGSC 7600)</name>
    <name type="common">Maize ear and stalk rot fungus</name>
    <name type="synonym">Fusarium verticillioides</name>
    <dbReference type="NCBI Taxonomy" id="334819"/>
    <lineage>
        <taxon>Eukaryota</taxon>
        <taxon>Fungi</taxon>
        <taxon>Dikarya</taxon>
        <taxon>Ascomycota</taxon>
        <taxon>Pezizomycotina</taxon>
        <taxon>Sordariomycetes</taxon>
        <taxon>Hypocreomycetidae</taxon>
        <taxon>Hypocreales</taxon>
        <taxon>Nectriaceae</taxon>
        <taxon>Fusarium</taxon>
        <taxon>Fusarium fujikuroi species complex</taxon>
    </lineage>
</organism>
<accession>W7NFH9</accession>
<dbReference type="Proteomes" id="UP000009096">
    <property type="component" value="Chromosome 6"/>
</dbReference>
<dbReference type="VEuPathDB" id="FungiDB:FVEG_17447"/>
<proteinExistence type="predicted"/>
<evidence type="ECO:0000313" key="2">
    <source>
        <dbReference type="Proteomes" id="UP000009096"/>
    </source>
</evidence>
<name>W7NFH9_GIBM7</name>
<dbReference type="GeneID" id="30074323"/>
<protein>
    <submittedName>
        <fullName evidence="1">Uncharacterized protein</fullName>
    </submittedName>
</protein>
<keyword evidence="2" id="KW-1185">Reference proteome</keyword>
<dbReference type="AlphaFoldDB" id="W7NFH9"/>
<gene>
    <name evidence="1" type="ORF">FVEG_17447</name>
</gene>
<reference evidence="1 2" key="1">
    <citation type="journal article" date="2010" name="Nature">
        <title>Comparative genomics reveals mobile pathogenicity chromosomes in Fusarium.</title>
        <authorList>
            <person name="Ma L.J."/>
            <person name="van der Does H.C."/>
            <person name="Borkovich K.A."/>
            <person name="Coleman J.J."/>
            <person name="Daboussi M.J."/>
            <person name="Di Pietro A."/>
            <person name="Dufresne M."/>
            <person name="Freitag M."/>
            <person name="Grabherr M."/>
            <person name="Henrissat B."/>
            <person name="Houterman P.M."/>
            <person name="Kang S."/>
            <person name="Shim W.B."/>
            <person name="Woloshuk C."/>
            <person name="Xie X."/>
            <person name="Xu J.R."/>
            <person name="Antoniw J."/>
            <person name="Baker S.E."/>
            <person name="Bluhm B.H."/>
            <person name="Breakspear A."/>
            <person name="Brown D.W."/>
            <person name="Butchko R.A."/>
            <person name="Chapman S."/>
            <person name="Coulson R."/>
            <person name="Coutinho P.M."/>
            <person name="Danchin E.G."/>
            <person name="Diener A."/>
            <person name="Gale L.R."/>
            <person name="Gardiner D.M."/>
            <person name="Goff S."/>
            <person name="Hammond-Kosack K.E."/>
            <person name="Hilburn K."/>
            <person name="Hua-Van A."/>
            <person name="Jonkers W."/>
            <person name="Kazan K."/>
            <person name="Kodira C.D."/>
            <person name="Koehrsen M."/>
            <person name="Kumar L."/>
            <person name="Lee Y.H."/>
            <person name="Li L."/>
            <person name="Manners J.M."/>
            <person name="Miranda-Saavedra D."/>
            <person name="Mukherjee M."/>
            <person name="Park G."/>
            <person name="Park J."/>
            <person name="Park S.Y."/>
            <person name="Proctor R.H."/>
            <person name="Regev A."/>
            <person name="Ruiz-Roldan M.C."/>
            <person name="Sain D."/>
            <person name="Sakthikumar S."/>
            <person name="Sykes S."/>
            <person name="Schwartz D.C."/>
            <person name="Turgeon B.G."/>
            <person name="Wapinski I."/>
            <person name="Yoder O."/>
            <person name="Young S."/>
            <person name="Zeng Q."/>
            <person name="Zhou S."/>
            <person name="Galagan J."/>
            <person name="Cuomo C.A."/>
            <person name="Kistler H.C."/>
            <person name="Rep M."/>
        </authorList>
    </citation>
    <scope>NUCLEOTIDE SEQUENCE [LARGE SCALE GENOMIC DNA]</scope>
    <source>
        <strain evidence="2">M3125 / FGSC 7600</strain>
    </source>
</reference>
<dbReference type="EMBL" id="DS022263">
    <property type="protein sequence ID" value="EWG55037.1"/>
    <property type="molecule type" value="Genomic_DNA"/>
</dbReference>
<dbReference type="EMBL" id="CM000583">
    <property type="protein sequence ID" value="EWG55037.1"/>
    <property type="molecule type" value="Genomic_DNA"/>
</dbReference>
<dbReference type="RefSeq" id="XP_018761228.1">
    <property type="nucleotide sequence ID" value="XM_018906695.1"/>
</dbReference>
<evidence type="ECO:0000313" key="1">
    <source>
        <dbReference type="EMBL" id="EWG55037.1"/>
    </source>
</evidence>